<name>A0AAV1VK35_9STRA</name>
<proteinExistence type="predicted"/>
<gene>
    <name evidence="2" type="ORF">PM001_LOCUS31777</name>
</gene>
<accession>A0AAV1VK35</accession>
<organism evidence="2 3">
    <name type="scientific">Peronospora matthiolae</name>
    <dbReference type="NCBI Taxonomy" id="2874970"/>
    <lineage>
        <taxon>Eukaryota</taxon>
        <taxon>Sar</taxon>
        <taxon>Stramenopiles</taxon>
        <taxon>Oomycota</taxon>
        <taxon>Peronosporomycetes</taxon>
        <taxon>Peronosporales</taxon>
        <taxon>Peronosporaceae</taxon>
        <taxon>Peronospora</taxon>
    </lineage>
</organism>
<dbReference type="EMBL" id="CAKLBY020000374">
    <property type="protein sequence ID" value="CAK7946627.1"/>
    <property type="molecule type" value="Genomic_DNA"/>
</dbReference>
<feature type="compositionally biased region" description="Polar residues" evidence="1">
    <location>
        <begin position="299"/>
        <end position="311"/>
    </location>
</feature>
<sequence length="321" mass="35874">MENITPLSEAQKVALDKLTASLGPEYVEFLVSQGPEVLNARVESFMQYEATLLGQVQDQIASAMPTRYASVPDEEAKPRPLRVEVKNYSGKEGENPILWIREIEMAMRSGLITLDHQQVSPAISKLDMRAREWALTCSTSVDMAFPTWESLKLQLGKNELSDYVQELRTLMAAMQSDPLPEAVHVTIFMEGLRTGIARTEVFRVHPSTFEEAVRIALNAEHNFKSARLGWNGYNPRSVRANYSGTTAYNRPEPMDLSYAEDGGEAELQAAEQKHVVRRCFTCGSTKHLRPGCPLRKQRQTTSQHSSPSQKSGMARGNADTQ</sequence>
<reference evidence="2" key="1">
    <citation type="submission" date="2024-01" db="EMBL/GenBank/DDBJ databases">
        <authorList>
            <person name="Webb A."/>
        </authorList>
    </citation>
    <scope>NUCLEOTIDE SEQUENCE</scope>
    <source>
        <strain evidence="2">Pm1</strain>
    </source>
</reference>
<dbReference type="Proteomes" id="UP001162060">
    <property type="component" value="Unassembled WGS sequence"/>
</dbReference>
<feature type="region of interest" description="Disordered" evidence="1">
    <location>
        <begin position="290"/>
        <end position="321"/>
    </location>
</feature>
<evidence type="ECO:0008006" key="4">
    <source>
        <dbReference type="Google" id="ProtNLM"/>
    </source>
</evidence>
<evidence type="ECO:0000313" key="3">
    <source>
        <dbReference type="Proteomes" id="UP001162060"/>
    </source>
</evidence>
<dbReference type="AlphaFoldDB" id="A0AAV1VK35"/>
<evidence type="ECO:0000256" key="1">
    <source>
        <dbReference type="SAM" id="MobiDB-lite"/>
    </source>
</evidence>
<evidence type="ECO:0000313" key="2">
    <source>
        <dbReference type="EMBL" id="CAK7946627.1"/>
    </source>
</evidence>
<protein>
    <recommendedName>
        <fullName evidence="4">Retrotransposon gag domain-containing protein</fullName>
    </recommendedName>
</protein>
<comment type="caution">
    <text evidence="2">The sequence shown here is derived from an EMBL/GenBank/DDBJ whole genome shotgun (WGS) entry which is preliminary data.</text>
</comment>